<feature type="region of interest" description="Disordered" evidence="1">
    <location>
        <begin position="296"/>
        <end position="327"/>
    </location>
</feature>
<feature type="compositionally biased region" description="Gly residues" evidence="1">
    <location>
        <begin position="1176"/>
        <end position="1193"/>
    </location>
</feature>
<feature type="region of interest" description="Disordered" evidence="1">
    <location>
        <begin position="1303"/>
        <end position="1429"/>
    </location>
</feature>
<accession>A0AAD3HKT9</accession>
<proteinExistence type="predicted"/>
<evidence type="ECO:0000313" key="3">
    <source>
        <dbReference type="Proteomes" id="UP001054857"/>
    </source>
</evidence>
<feature type="compositionally biased region" description="Low complexity" evidence="1">
    <location>
        <begin position="841"/>
        <end position="851"/>
    </location>
</feature>
<feature type="compositionally biased region" description="Low complexity" evidence="1">
    <location>
        <begin position="1303"/>
        <end position="1312"/>
    </location>
</feature>
<keyword evidence="3" id="KW-1185">Reference proteome</keyword>
<feature type="compositionally biased region" description="Pro residues" evidence="1">
    <location>
        <begin position="1503"/>
        <end position="1513"/>
    </location>
</feature>
<feature type="compositionally biased region" description="Low complexity" evidence="1">
    <location>
        <begin position="695"/>
        <end position="709"/>
    </location>
</feature>
<feature type="compositionally biased region" description="Pro residues" evidence="1">
    <location>
        <begin position="1396"/>
        <end position="1406"/>
    </location>
</feature>
<dbReference type="EMBL" id="BMAR01000006">
    <property type="protein sequence ID" value="GFR44045.1"/>
    <property type="molecule type" value="Genomic_DNA"/>
</dbReference>
<feature type="region of interest" description="Disordered" evidence="1">
    <location>
        <begin position="483"/>
        <end position="566"/>
    </location>
</feature>
<name>A0AAD3HKT9_9CHLO</name>
<feature type="region of interest" description="Disordered" evidence="1">
    <location>
        <begin position="581"/>
        <end position="657"/>
    </location>
</feature>
<dbReference type="Proteomes" id="UP001054857">
    <property type="component" value="Unassembled WGS sequence"/>
</dbReference>
<feature type="region of interest" description="Disordered" evidence="1">
    <location>
        <begin position="1477"/>
        <end position="1517"/>
    </location>
</feature>
<feature type="compositionally biased region" description="Low complexity" evidence="1">
    <location>
        <begin position="1477"/>
        <end position="1493"/>
    </location>
</feature>
<evidence type="ECO:0000313" key="2">
    <source>
        <dbReference type="EMBL" id="GFR44045.1"/>
    </source>
</evidence>
<feature type="compositionally biased region" description="Low complexity" evidence="1">
    <location>
        <begin position="524"/>
        <end position="538"/>
    </location>
</feature>
<feature type="region of interest" description="Disordered" evidence="1">
    <location>
        <begin position="833"/>
        <end position="860"/>
    </location>
</feature>
<protein>
    <submittedName>
        <fullName evidence="2">Uncharacterized protein</fullName>
    </submittedName>
</protein>
<feature type="compositionally biased region" description="Low complexity" evidence="1">
    <location>
        <begin position="1320"/>
        <end position="1351"/>
    </location>
</feature>
<feature type="compositionally biased region" description="Pro residues" evidence="1">
    <location>
        <begin position="638"/>
        <end position="648"/>
    </location>
</feature>
<evidence type="ECO:0000256" key="1">
    <source>
        <dbReference type="SAM" id="MobiDB-lite"/>
    </source>
</evidence>
<feature type="compositionally biased region" description="Gly residues" evidence="1">
    <location>
        <begin position="312"/>
        <end position="324"/>
    </location>
</feature>
<reference evidence="2 3" key="1">
    <citation type="journal article" date="2021" name="Sci. Rep.">
        <title>Genome sequencing of the multicellular alga Astrephomene provides insights into convergent evolution of germ-soma differentiation.</title>
        <authorList>
            <person name="Yamashita S."/>
            <person name="Yamamoto K."/>
            <person name="Matsuzaki R."/>
            <person name="Suzuki S."/>
            <person name="Yamaguchi H."/>
            <person name="Hirooka S."/>
            <person name="Minakuchi Y."/>
            <person name="Miyagishima S."/>
            <person name="Kawachi M."/>
            <person name="Toyoda A."/>
            <person name="Nozaki H."/>
        </authorList>
    </citation>
    <scope>NUCLEOTIDE SEQUENCE [LARGE SCALE GENOMIC DNA]</scope>
    <source>
        <strain evidence="2 3">NIES-4017</strain>
    </source>
</reference>
<gene>
    <name evidence="2" type="ORF">Agub_g5205</name>
</gene>
<sequence>EGHLYAVRCSQATALTLCKAFLHTLYRCYSQPSCTSWGPVTAHRAPKSNLYCPILGCPGTQIFWQRLLDSSSGGMSRMPVRGSLPCCLSGGRFLPLPSRRCVRTCQLSRRHPLTTTPFACRRAALCIFASSTRQQHNLKEPSSAPSLPQWCHRVAGAFALAPFLLLSGNRHAHAYQVLTAVLQAPRAAASARPSGTSTPVDRAPSRLYDIGAIRERSSPYQARIAAALATALVGYGLARSAAAVAAARAHKSAIGTTTSGRGGDGGGSSSSSDRASVVASAVAMPEVATAATATAAASTSAANARPRSGSEPGYGSGSGGGLPGGLPATAQARLERLERLYLEVEDLKARNARVWQEAMRLMQADASLTVATAAVKAAQNMDLDNPAGAAATAIAANRRTSERLASPTAAAVAAVQPPAPLEAAALPVRPSGGAARSASNLAAASSTATAAAAAALEGATEAGVPLRPSGGAVRGFTGSSGSIAKVPEPVEPIRPSGGAARGFVGGDEGRSPNAMEPSASERPSGGAVRAVAASSGEGRILQVTEADVPLRPSGGAARGVVDSGGGESVARVAEAVLSVRPSGGAARGSGGGMAAPLMSDTRTPQVPMPPPVRPGGASVRSGPTSPPLPYTSMLPASSSPPPPPPLQMPPDSSRVRVSGIEAAAATATAELAATARQTPATKQEVVRPSFRPTRRGAAAPARAQRTFRTVPSPPPAIVNPSFDVPADAPSPQDYLQPADGRTADGRVNPSFASVTAAASPAAITPATAAAAVPAPVAPVAAALSAAAAPATPEAAVASSPGATSAGPDTTPATAAATQPAWYNPLSWFSTPAPSPAEVQVGGTAASASTSGRRGRRTNPSFDASLAVANDVEVAAAAQAAASGEEVLSEALALEAADKGTAAVADALPDNGDAEAVRSEIAAVEAGVVAASMAAEEVGNVKGTAGKYDPIRNFIASAAAPSASRSQRAKYDMLDELLLPLPPQLSPEPAMHSKYDMVGSLLKDALLAAPTSPPAPSRYDPLSAVLRTQDAADGGDVIGGRGGDVSSPGVGKYDMIGQLLAAAAALPEDLASGKWAAAQPRDPLLSALGDFLAHRESQHQNQLLLPPKSRQPPAKYDMVGQMLQSLQDLPYDLENGSWAASHGRDPLLDAASRAAEGIAEVRKRFVQVRIRSKSRTGGSGGGDDGDAGGGGGPGAVLRGIREGGARALAAVRAATAPLGNVLAKATGRPYEVAPGVVMKVERSHGSWNQGAVAFGGGGGASASLAFAGAGAAAGGGGGGGGFGGGVEELPAVLFQFKDAGAKPTAKSAAARATPPAPPLQRPQQQAATASAVRRLPRAVVPPSRAAAVRPAAPIVPPAPASTTASAEQRPARAVVPPLRNTARPASSLEVPTNVVQPSPPSPPPTPPKASVARATETQSSDSPDTVAATPSADPAAAAVAAVAAAAPSLPSYVDVKALAAAVAAAALEAPQEPAAVLAASPAAPQQGPAPVTAPDSSLVTGSLTPPPPAAPAPPRSVSASPSEVAIELVAILSAVGGRGGEPPSVDDLVARFGEGFADVVQQMRSLRNNAALLSAHPAAAQVMRAASAPAATTTTASAGNGEGMWTQLYGMLGAVRQATDDMQVFMEQCRTMYPDVHALLATGDAEHAVSVLCTLCILIPEDGPTASTPPSAQR</sequence>
<comment type="caution">
    <text evidence="2">The sequence shown here is derived from an EMBL/GenBank/DDBJ whole genome shotgun (WGS) entry which is preliminary data.</text>
</comment>
<feature type="region of interest" description="Disordered" evidence="1">
    <location>
        <begin position="671"/>
        <end position="715"/>
    </location>
</feature>
<feature type="compositionally biased region" description="Low complexity" evidence="1">
    <location>
        <begin position="296"/>
        <end position="311"/>
    </location>
</feature>
<organism evidence="2 3">
    <name type="scientific">Astrephomene gubernaculifera</name>
    <dbReference type="NCBI Taxonomy" id="47775"/>
    <lineage>
        <taxon>Eukaryota</taxon>
        <taxon>Viridiplantae</taxon>
        <taxon>Chlorophyta</taxon>
        <taxon>core chlorophytes</taxon>
        <taxon>Chlorophyceae</taxon>
        <taxon>CS clade</taxon>
        <taxon>Chlamydomonadales</taxon>
        <taxon>Astrephomenaceae</taxon>
        <taxon>Astrephomene</taxon>
    </lineage>
</organism>
<feature type="region of interest" description="Disordered" evidence="1">
    <location>
        <begin position="1169"/>
        <end position="1195"/>
    </location>
</feature>
<feature type="non-terminal residue" evidence="2">
    <location>
        <position position="1"/>
    </location>
</feature>